<dbReference type="GO" id="GO:0015562">
    <property type="term" value="F:efflux transmembrane transporter activity"/>
    <property type="evidence" value="ECO:0007669"/>
    <property type="project" value="TreeGrafter"/>
</dbReference>
<dbReference type="RefSeq" id="WP_144357250.1">
    <property type="nucleotide sequence ID" value="NZ_VMNH01000003.1"/>
</dbReference>
<dbReference type="Pfam" id="PF25989">
    <property type="entry name" value="YknX_C"/>
    <property type="match status" value="1"/>
</dbReference>
<organism evidence="4 5">
    <name type="scientific">Sedimenticola selenatireducens</name>
    <dbReference type="NCBI Taxonomy" id="191960"/>
    <lineage>
        <taxon>Bacteria</taxon>
        <taxon>Pseudomonadati</taxon>
        <taxon>Pseudomonadota</taxon>
        <taxon>Gammaproteobacteria</taxon>
        <taxon>Chromatiales</taxon>
        <taxon>Sedimenticolaceae</taxon>
        <taxon>Sedimenticola</taxon>
    </lineage>
</organism>
<evidence type="ECO:0000313" key="4">
    <source>
        <dbReference type="EMBL" id="TVO78405.1"/>
    </source>
</evidence>
<dbReference type="SUPFAM" id="SSF111369">
    <property type="entry name" value="HlyD-like secretion proteins"/>
    <property type="match status" value="1"/>
</dbReference>
<dbReference type="InterPro" id="IPR058625">
    <property type="entry name" value="MdtA-like_BSH"/>
</dbReference>
<dbReference type="GO" id="GO:1990281">
    <property type="term" value="C:efflux pump complex"/>
    <property type="evidence" value="ECO:0007669"/>
    <property type="project" value="TreeGrafter"/>
</dbReference>
<evidence type="ECO:0000259" key="2">
    <source>
        <dbReference type="Pfam" id="PF25917"/>
    </source>
</evidence>
<dbReference type="Pfam" id="PF25917">
    <property type="entry name" value="BSH_RND"/>
    <property type="match status" value="1"/>
</dbReference>
<dbReference type="EMBL" id="VMNH01000003">
    <property type="protein sequence ID" value="TVO78405.1"/>
    <property type="molecule type" value="Genomic_DNA"/>
</dbReference>
<dbReference type="Proteomes" id="UP000316649">
    <property type="component" value="Unassembled WGS sequence"/>
</dbReference>
<dbReference type="InterPro" id="IPR058637">
    <property type="entry name" value="YknX-like_C"/>
</dbReference>
<feature type="domain" description="Multidrug resistance protein MdtA-like barrel-sandwich hybrid" evidence="2">
    <location>
        <begin position="66"/>
        <end position="213"/>
    </location>
</feature>
<comment type="caution">
    <text evidence="4">The sequence shown here is derived from an EMBL/GenBank/DDBJ whole genome shotgun (WGS) entry which is preliminary data.</text>
</comment>
<dbReference type="PANTHER" id="PTHR30469:SF15">
    <property type="entry name" value="HLYD FAMILY OF SECRETION PROTEINS"/>
    <property type="match status" value="1"/>
</dbReference>
<dbReference type="Gene3D" id="2.40.30.170">
    <property type="match status" value="1"/>
</dbReference>
<name>A0A558DP74_9GAMM</name>
<dbReference type="PANTHER" id="PTHR30469">
    <property type="entry name" value="MULTIDRUG RESISTANCE PROTEIN MDTA"/>
    <property type="match status" value="1"/>
</dbReference>
<sequence>MKLFRLQSRTWALVAVLLPLSALFIYVAMRSGPLAPVPVTLIKVASGSVSPALFGIGTVEARYSYKIGPTVSGRLKYLNVQVGEQVKAGQLLGEMDPVDLDARLVAQDAALKRARAQYLEARARESFARSQAVRYEKLLSDHTISEEIVTTKKHELRLAEAALSVIHEDISRISAEFDAMQAQRNNLRLVAPADGLVALRSADPGTTVVAGQVVVELIDVKSLWVNVRFNQTHSSGLKASLSAEIVLRSHANQNYPGSVVRIEPMADQVTEETLAKVDFAQLPDPLPPLGELAEVTVTLPSLPPAPVIPNAAIQRKDGQLGVWQVVDGNLQFTPVILGTASLDGQVQVKEGLEVGDQIVVYSTKALSRRSRINPVDRLPGVKT</sequence>
<dbReference type="Gene3D" id="1.10.287.470">
    <property type="entry name" value="Helix hairpin bin"/>
    <property type="match status" value="1"/>
</dbReference>
<dbReference type="OrthoDB" id="9781888at2"/>
<dbReference type="Gene3D" id="2.40.420.20">
    <property type="match status" value="1"/>
</dbReference>
<gene>
    <name evidence="4" type="ORF">FHP88_01690</name>
</gene>
<keyword evidence="5" id="KW-1185">Reference proteome</keyword>
<dbReference type="Gene3D" id="2.40.50.100">
    <property type="match status" value="1"/>
</dbReference>
<feature type="domain" description="YknX-like C-terminal permuted SH3-like" evidence="3">
    <location>
        <begin position="307"/>
        <end position="367"/>
    </location>
</feature>
<accession>A0A558DP74</accession>
<dbReference type="NCBIfam" id="TIGR01730">
    <property type="entry name" value="RND_mfp"/>
    <property type="match status" value="1"/>
</dbReference>
<protein>
    <submittedName>
        <fullName evidence="4">Efflux RND transporter periplasmic adaptor subunit</fullName>
    </submittedName>
</protein>
<evidence type="ECO:0000313" key="5">
    <source>
        <dbReference type="Proteomes" id="UP000316649"/>
    </source>
</evidence>
<dbReference type="AlphaFoldDB" id="A0A558DP74"/>
<dbReference type="InterPro" id="IPR006143">
    <property type="entry name" value="RND_pump_MFP"/>
</dbReference>
<evidence type="ECO:0000256" key="1">
    <source>
        <dbReference type="ARBA" id="ARBA00009477"/>
    </source>
</evidence>
<evidence type="ECO:0000259" key="3">
    <source>
        <dbReference type="Pfam" id="PF25989"/>
    </source>
</evidence>
<reference evidence="4 5" key="1">
    <citation type="submission" date="2019-07" db="EMBL/GenBank/DDBJ databases">
        <title>The pathways for chlorine oxyanion respiration interact through the shared metabolite chlorate.</title>
        <authorList>
            <person name="Barnum T.P."/>
            <person name="Cheng Y."/>
            <person name="Hill K.A."/>
            <person name="Lucas L.N."/>
            <person name="Carlson H.K."/>
            <person name="Coates J.D."/>
        </authorList>
    </citation>
    <scope>NUCLEOTIDE SEQUENCE [LARGE SCALE GENOMIC DNA]</scope>
    <source>
        <strain evidence="4 5">BK-1</strain>
    </source>
</reference>
<proteinExistence type="inferred from homology"/>
<comment type="similarity">
    <text evidence="1">Belongs to the membrane fusion protein (MFP) (TC 8.A.1) family.</text>
</comment>